<keyword evidence="1 2" id="KW-1015">Disulfide bond</keyword>
<dbReference type="Gene3D" id="2.70.50.70">
    <property type="match status" value="1"/>
</dbReference>
<evidence type="ECO:0000313" key="5">
    <source>
        <dbReference type="Proteomes" id="UP000193922"/>
    </source>
</evidence>
<dbReference type="GO" id="GO:0030245">
    <property type="term" value="P:cellulose catabolic process"/>
    <property type="evidence" value="ECO:0007669"/>
    <property type="project" value="UniProtKB-UniRule"/>
</dbReference>
<dbReference type="GO" id="GO:0005576">
    <property type="term" value="C:extracellular region"/>
    <property type="evidence" value="ECO:0007669"/>
    <property type="project" value="UniProtKB-SubCell"/>
</dbReference>
<accession>A0A1Y1VU35</accession>
<dbReference type="EMBL" id="MCFD01000064">
    <property type="protein sequence ID" value="ORX64809.1"/>
    <property type="molecule type" value="Genomic_DNA"/>
</dbReference>
<comment type="catalytic activity">
    <reaction evidence="2">
        <text>[(1-&gt;4)-beta-D-glucosyl]n+m + reduced acceptor + O2 = 4-dehydro-beta-D-glucosyl-[(1-&gt;4)-beta-D-glucosyl]n-1 + [(1-&gt;4)-beta-D-glucosyl]m + acceptor + H2O.</text>
        <dbReference type="EC" id="1.14.99.56"/>
    </reaction>
</comment>
<dbReference type="InterPro" id="IPR005103">
    <property type="entry name" value="AA9_LPMO"/>
</dbReference>
<dbReference type="PANTHER" id="PTHR33353:SF32">
    <property type="entry name" value="ENDO-BETA-1,4-GLUCANASE D"/>
    <property type="match status" value="1"/>
</dbReference>
<dbReference type="InterPro" id="IPR049892">
    <property type="entry name" value="AA9"/>
</dbReference>
<evidence type="ECO:0000259" key="3">
    <source>
        <dbReference type="Pfam" id="PF03443"/>
    </source>
</evidence>
<comment type="caution">
    <text evidence="4">The sequence shown here is derived from an EMBL/GenBank/DDBJ whole genome shotgun (WGS) entry which is preliminary data.</text>
</comment>
<keyword evidence="2" id="KW-0136">Cellulose degradation</keyword>
<dbReference type="RefSeq" id="XP_040739384.1">
    <property type="nucleotide sequence ID" value="XM_040890732.1"/>
</dbReference>
<sequence>MAHTYLSYDIFNGERKSEGTCIRRYWNASSRNWYVVNDRTQGMICGINNLNSTAAKTCAAKAGSDTVFEWHLNKDSPSDPYISHGHKCACTVNMVPASTNGLGASWFKWCMDQIHEGGGKVNFTISADIKDGDYIVRGEFICPTFKGNADSLFVNCAHISVTGGGSVGPKGYDITKAYQASNESKYSARNKNFTSYPIPGPAVYHCTSSG</sequence>
<dbReference type="Pfam" id="PF03443">
    <property type="entry name" value="AA9"/>
    <property type="match status" value="1"/>
</dbReference>
<organism evidence="4 5">
    <name type="scientific">Linderina pennispora</name>
    <dbReference type="NCBI Taxonomy" id="61395"/>
    <lineage>
        <taxon>Eukaryota</taxon>
        <taxon>Fungi</taxon>
        <taxon>Fungi incertae sedis</taxon>
        <taxon>Zoopagomycota</taxon>
        <taxon>Kickxellomycotina</taxon>
        <taxon>Kickxellomycetes</taxon>
        <taxon>Kickxellales</taxon>
        <taxon>Kickxellaceae</taxon>
        <taxon>Linderina</taxon>
    </lineage>
</organism>
<reference evidence="4 5" key="1">
    <citation type="submission" date="2016-07" db="EMBL/GenBank/DDBJ databases">
        <title>Pervasive Adenine N6-methylation of Active Genes in Fungi.</title>
        <authorList>
            <consortium name="DOE Joint Genome Institute"/>
            <person name="Mondo S.J."/>
            <person name="Dannebaum R.O."/>
            <person name="Kuo R.C."/>
            <person name="Labutti K."/>
            <person name="Haridas S."/>
            <person name="Kuo A."/>
            <person name="Salamov A."/>
            <person name="Ahrendt S.R."/>
            <person name="Lipzen A."/>
            <person name="Sullivan W."/>
            <person name="Andreopoulos W.B."/>
            <person name="Clum A."/>
            <person name="Lindquist E."/>
            <person name="Daum C."/>
            <person name="Ramamoorthy G.K."/>
            <person name="Gryganskyi A."/>
            <person name="Culley D."/>
            <person name="Magnuson J.K."/>
            <person name="James T.Y."/>
            <person name="O'Malley M.A."/>
            <person name="Stajich J.E."/>
            <person name="Spatafora J.W."/>
            <person name="Visel A."/>
            <person name="Grigoriev I.V."/>
        </authorList>
    </citation>
    <scope>NUCLEOTIDE SEQUENCE [LARGE SCALE GENOMIC DNA]</scope>
    <source>
        <strain evidence="4 5">ATCC 12442</strain>
    </source>
</reference>
<comment type="function">
    <text evidence="2">Lytic polysaccharide monooxygenase (LMPO) that depolymerizes crystalline and amorphous polysaccharides via the oxidation of scissile alpha- or beta-(1-4)-glycosidic bonds, yielding C1 and/or C4 oxidation products. Catalysis by LPMOs requires the reduction of the active-site copper from Cu(II) to Cu(I) by a reducing agent and H(2)O(2) or O(2) as a cosubstrate.</text>
</comment>
<evidence type="ECO:0000313" key="4">
    <source>
        <dbReference type="EMBL" id="ORX64809.1"/>
    </source>
</evidence>
<evidence type="ECO:0000256" key="1">
    <source>
        <dbReference type="ARBA" id="ARBA00023157"/>
    </source>
</evidence>
<dbReference type="GO" id="GO:0030248">
    <property type="term" value="F:cellulose binding"/>
    <property type="evidence" value="ECO:0007669"/>
    <property type="project" value="UniProtKB-UniRule"/>
</dbReference>
<dbReference type="OrthoDB" id="5558646at2759"/>
<evidence type="ECO:0000256" key="2">
    <source>
        <dbReference type="RuleBase" id="RU368122"/>
    </source>
</evidence>
<comment type="subcellular location">
    <subcellularLocation>
        <location evidence="2">Secreted</location>
    </subcellularLocation>
</comment>
<keyword evidence="5" id="KW-1185">Reference proteome</keyword>
<dbReference type="Proteomes" id="UP000193922">
    <property type="component" value="Unassembled WGS sequence"/>
</dbReference>
<keyword evidence="2" id="KW-0624">Polysaccharide degradation</keyword>
<dbReference type="EC" id="1.14.99.56" evidence="2"/>
<dbReference type="PANTHER" id="PTHR33353">
    <property type="entry name" value="PUTATIVE (AFU_ORTHOLOGUE AFUA_1G12560)-RELATED"/>
    <property type="match status" value="1"/>
</dbReference>
<proteinExistence type="predicted"/>
<dbReference type="GeneID" id="63807380"/>
<keyword evidence="2" id="KW-0119">Carbohydrate metabolism</keyword>
<dbReference type="AlphaFoldDB" id="A0A1Y1VU35"/>
<dbReference type="GO" id="GO:0008810">
    <property type="term" value="F:cellulase activity"/>
    <property type="evidence" value="ECO:0007669"/>
    <property type="project" value="UniProtKB-UniRule"/>
</dbReference>
<keyword evidence="2" id="KW-0964">Secreted</keyword>
<protein>
    <recommendedName>
        <fullName evidence="2">AA9 family lytic polysaccharide monooxygenase</fullName>
        <ecNumber evidence="2">1.14.99.56</ecNumber>
    </recommendedName>
    <alternativeName>
        <fullName evidence="2">Endo-beta-1,4-glucanase</fullName>
    </alternativeName>
    <alternativeName>
        <fullName evidence="2">Glycosyl hydrolase 61 family protein</fullName>
    </alternativeName>
</protein>
<feature type="domain" description="Auxiliary Activity family 9 catalytic" evidence="3">
    <location>
        <begin position="3"/>
        <end position="185"/>
    </location>
</feature>
<name>A0A1Y1VU35_9FUNG</name>
<comment type="domain">
    <text evidence="2">Has a modular structure: an endo-beta-1,4-glucanase catalytic module at the N-terminus, a linker rich in serines and threonines, and a C-terminal carbohydrate-binding module (CBM).</text>
</comment>
<gene>
    <name evidence="4" type="ORF">DL89DRAFT_296927</name>
</gene>